<accession>A0ACC2N775</accession>
<feature type="non-terminal residue" evidence="1">
    <location>
        <position position="2359"/>
    </location>
</feature>
<evidence type="ECO:0000313" key="1">
    <source>
        <dbReference type="EMBL" id="KAJ8666823.1"/>
    </source>
</evidence>
<organism evidence="1 2">
    <name type="scientific">Eretmocerus hayati</name>
    <dbReference type="NCBI Taxonomy" id="131215"/>
    <lineage>
        <taxon>Eukaryota</taxon>
        <taxon>Metazoa</taxon>
        <taxon>Ecdysozoa</taxon>
        <taxon>Arthropoda</taxon>
        <taxon>Hexapoda</taxon>
        <taxon>Insecta</taxon>
        <taxon>Pterygota</taxon>
        <taxon>Neoptera</taxon>
        <taxon>Endopterygota</taxon>
        <taxon>Hymenoptera</taxon>
        <taxon>Apocrita</taxon>
        <taxon>Proctotrupomorpha</taxon>
        <taxon>Chalcidoidea</taxon>
        <taxon>Aphelinidae</taxon>
        <taxon>Aphelininae</taxon>
        <taxon>Eretmocerus</taxon>
    </lineage>
</organism>
<dbReference type="EMBL" id="CM056744">
    <property type="protein sequence ID" value="KAJ8666823.1"/>
    <property type="molecule type" value="Genomic_DNA"/>
</dbReference>
<keyword evidence="2" id="KW-1185">Reference proteome</keyword>
<evidence type="ECO:0000313" key="2">
    <source>
        <dbReference type="Proteomes" id="UP001239111"/>
    </source>
</evidence>
<protein>
    <submittedName>
        <fullName evidence="1">Uncharacterized protein</fullName>
    </submittedName>
</protein>
<gene>
    <name evidence="1" type="ORF">QAD02_008485</name>
</gene>
<reference evidence="1" key="1">
    <citation type="submission" date="2023-04" db="EMBL/GenBank/DDBJ databases">
        <title>A chromosome-level genome assembly of the parasitoid wasp Eretmocerus hayati.</title>
        <authorList>
            <person name="Zhong Y."/>
            <person name="Liu S."/>
            <person name="Liu Y."/>
        </authorList>
    </citation>
    <scope>NUCLEOTIDE SEQUENCE</scope>
    <source>
        <strain evidence="1">ZJU_SS_LIU_2023</strain>
    </source>
</reference>
<name>A0ACC2N775_9HYME</name>
<dbReference type="Proteomes" id="UP001239111">
    <property type="component" value="Chromosome 4"/>
</dbReference>
<comment type="caution">
    <text evidence="1">The sequence shown here is derived from an EMBL/GenBank/DDBJ whole genome shotgun (WGS) entry which is preliminary data.</text>
</comment>
<proteinExistence type="predicted"/>
<feature type="non-terminal residue" evidence="1">
    <location>
        <position position="1"/>
    </location>
</feature>
<sequence>STCSPDEYRCLEGICISIDKRCNGQPDCRNGDDEESCDCRTDDFRCEDGNCVSYSSLCDGIQDCKDGSDEKDCDFAPCPPSDFTCGDRSCIPRAQLCDGIDHCLGAEDEIFCEKNCTASQFKCLSGNKCIERAYRCDGHPDCPDRSDEDCPHGSFNGSVTHDTSTPSSVKGLPKNDIYGCRSDEFECSRSYCISRLDVCNGRSDCPDGKDERNCPSYRHREEEPKRVDIKVYPVDQIIKERSDVVFQCRDEGPLRARVRWSRGNGRPLPPGSRTDNGRLEIPNIQLEHSGSYICEAEQYSYLPGARMTGELTVEKVAPTWTQSQKVCGPTEATCSNEECIPKQYICDGKPDCSDASDEVRCGLHGCEPNEFRCANKQCVSKVWRCDGDKDCTDGSDEENCEPSLPGSPCNYGEFRCASNDQCIPKSYHCDHERDCFDGSDEIGCSPVYIVKPPPPMVTLDPGDTLSLTCTAIGVPIPEVNWRLNWGHVPQKCSMSSLNGTGNIDCPDIRFEDQGAYSCEGINVMGFVIATPDTIVVVRGEGQVCPAGKFNSEAKRVEECLSCFCFGVATECSSANLFTYQIPLPAERFRVVPVELLGREIRIWPDANMTDGQLVVQDGHGLRLQGFNSEPGKNAVLYFGLPEHFHGNQLKSYGGHLRYNVEYTGNGINNDAPAVIVQGNDLTLYHSGAPVLPSSEMSQRVRFVYGEWYKSDRRGQLLASREDIMMVLANVNNILIKAQYENSPQLNVSITNVMLDSARSTGVDSAPFVEECRCPPGYTGLSCENCAPGYNRRRSGRWLGQCYREPTPQSCPRNYYGDPSRGINCQACPCPLPNQSDRTCHLDIDNISPKCDCPRGYEGKRCERCSEGYRGNPLRGEECLPSDQCDRSGSLSSELDPYTRRCRCKEHVTGLKCDQCKPNTFSLAPANQFGCIGCFCMGTTNSCVSSNWYRSEIRVTFTTESSYRGFSLVGSTDRDANPIVSGISLKPDLREIVFNDFPDRGANNVYYWQLPSSFLGDQITAYGGNLKYVVRYVPSPGGMTSRNSAADVELISSNDITLLYFTREFPDPNSFKTFTVPLLEQYWQRSDGTKADREHLLMALADVEAIRIKATYTTHTYEAALSSVSLDIAKEYNTGNQRAIEVEKCSCPVGYQGLSCEDCAVGYTRADEGLYLGICEPCRCNGHSHQCDPENGICENCADHTTGENCEVCESGYDGDAKRGTPDDCQLRNGSAPLPCKCNPVGSLDTNCHNGFCRCKRNVDGPDCSRCKPSTFGLSQSNPDGCNECFCSGVTNVCHESSLYVTEIPFIILDNIHGFTLTDSSRREVVDGPFEVNVAVNEIGYKYSPADRNKRLFWSLPNSFTGNKVKSYGGKLMLTQNMMANPGSTCRKDQDIILIGNGITLYWTNPKNIKPDSMLINTVLLRESEWHQLSPDGLRRATRSDLMNLLANIDAILVRATHCDDMIATYISDVSLETASESLDRRGRADQVEVCRCPPGYVGTSCESCAPGYYRNSNDRSSSTFGSCSRCPCNNNEQSCELDWSGQVRCNCNPQYTGQHCDRLAEYDPSSTQAPTPTTDRPSPIIVRIREPRIRIAKIGDSVRYHCSATSLTNNPVTVEWEKEGGYLPLGRSTDDSNGFLIIREVQVSDSGNYICRVTDGVHVQKERVTLNVGDSMAEPVINISPPYLKVVEGEPVEFRCEVSGPTQALIEWIRPDGRMGPNVVLSNGILRIASASPSDAAEYRCIVRTHSGVTEKSTQLHVRGTQSYVPGGPGSQPPPELVLLISPAQWSGFSGDTVRLMCNASQPAQRIAWTRSERLSLPPGATQRDGLLTIANPAPGDAGWYVCTATLADGTEAQASANVNLSPRHEMPVVSVEPRRQKVPQGTSVTIQCRVGESQDESELANSVRWIKSNEPSLGANVVAQGSTLRISNVQMANRGFYICRYSPSGRNNYEATAMVDVEPRVMPVVEVFPQHQQTVLESSTVDFHCRSKAGIPTPEIRWTRQDGGRLGPNTQIMSGGVLRINNVTRIDAGQYVCVAENPVGVTSATVSLEVHSLPVINILPQRGVLVLKSGEPLHLSCSATGHPQPTVSWSKDYNSEQPVIDPYETGTSGPTASIDINSVSVEDEGTYICKANSLAGGIEDYVQLRIEDDGNSVEYPENCRGDTPCPHPSEENSNIRSSPEQGNLEVDRSTNVPSGGKVSMKCKLFPYPDDKNIILDWRRENGRPMPRFSTVNDGTLFLTDLKREDSGFYTCFGVDPNGRQLFSARTQLNVIDIPKVELRPVKQTVRPGESPSIHCIATGEQPMSVQWEAVGRTLPPSVSQTNGVLQFYGIAFSDAGKYVCKATNSYGTAESVAEVSVE</sequence>